<dbReference type="SUPFAM" id="SSF48300">
    <property type="entry name" value="Ribosomal protein L7/12, oligomerisation (N-terminal) domain"/>
    <property type="match status" value="1"/>
</dbReference>
<proteinExistence type="inferred from homology"/>
<feature type="domain" description="Large ribosomal subunit protein bL12 oligomerization" evidence="6">
    <location>
        <begin position="58"/>
        <end position="106"/>
    </location>
</feature>
<dbReference type="InterPro" id="IPR013823">
    <property type="entry name" value="Ribosomal_bL12_C"/>
</dbReference>
<keyword evidence="8" id="KW-1185">Reference proteome</keyword>
<dbReference type="GO" id="GO:0003729">
    <property type="term" value="F:mRNA binding"/>
    <property type="evidence" value="ECO:0007669"/>
    <property type="project" value="TreeGrafter"/>
</dbReference>
<comment type="similarity">
    <text evidence="1">Belongs to the bacterial ribosomal protein bL12 family.</text>
</comment>
<dbReference type="Gene3D" id="3.30.1390.10">
    <property type="match status" value="1"/>
</dbReference>
<dbReference type="Pfam" id="PF16320">
    <property type="entry name" value="Ribosomal_L12_N"/>
    <property type="match status" value="1"/>
</dbReference>
<dbReference type="InterPro" id="IPR008932">
    <property type="entry name" value="Ribosomal_bL12_oligo"/>
</dbReference>
<gene>
    <name evidence="7" type="ORF">PDIG_40140</name>
</gene>
<evidence type="ECO:0000256" key="3">
    <source>
        <dbReference type="ARBA" id="ARBA00023274"/>
    </source>
</evidence>
<evidence type="ECO:0000259" key="5">
    <source>
        <dbReference type="Pfam" id="PF00542"/>
    </source>
</evidence>
<name>K9FTN1_PEND2</name>
<evidence type="ECO:0000313" key="7">
    <source>
        <dbReference type="EMBL" id="EKV12990.1"/>
    </source>
</evidence>
<evidence type="ECO:0000256" key="2">
    <source>
        <dbReference type="ARBA" id="ARBA00022980"/>
    </source>
</evidence>
<feature type="domain" description="Large ribosomal subunit protein bL12 C-terminal" evidence="5">
    <location>
        <begin position="124"/>
        <end position="189"/>
    </location>
</feature>
<evidence type="ECO:0000256" key="4">
    <source>
        <dbReference type="SAM" id="MobiDB-lite"/>
    </source>
</evidence>
<dbReference type="PANTHER" id="PTHR45987:SF4">
    <property type="entry name" value="LARGE RIBOSOMAL SUBUNIT PROTEIN BL12M"/>
    <property type="match status" value="1"/>
</dbReference>
<dbReference type="CDD" id="cd00387">
    <property type="entry name" value="Ribosomal_L7_L12"/>
    <property type="match status" value="1"/>
</dbReference>
<protein>
    <submittedName>
        <fullName evidence="7">Uncharacterized protein</fullName>
    </submittedName>
</protein>
<dbReference type="InterPro" id="IPR011990">
    <property type="entry name" value="TPR-like_helical_dom_sf"/>
</dbReference>
<dbReference type="Gene3D" id="1.20.5.710">
    <property type="entry name" value="Single helix bin"/>
    <property type="match status" value="1"/>
</dbReference>
<keyword evidence="2" id="KW-0689">Ribosomal protein</keyword>
<dbReference type="Pfam" id="PF00542">
    <property type="entry name" value="Ribosomal_L12"/>
    <property type="match status" value="1"/>
</dbReference>
<evidence type="ECO:0000256" key="1">
    <source>
        <dbReference type="ARBA" id="ARBA00007197"/>
    </source>
</evidence>
<dbReference type="PANTHER" id="PTHR45987">
    <property type="entry name" value="39S RIBOSOMAL PROTEIN L12"/>
    <property type="match status" value="1"/>
</dbReference>
<comment type="caution">
    <text evidence="7">The sequence shown here is derived from an EMBL/GenBank/DDBJ whole genome shotgun (WGS) entry which is preliminary data.</text>
</comment>
<dbReference type="OrthoDB" id="250175at2759"/>
<keyword evidence="3" id="KW-0687">Ribonucleoprotein</keyword>
<dbReference type="InParanoid" id="K9FTN1"/>
<dbReference type="AlphaFoldDB" id="K9FTN1"/>
<dbReference type="InterPro" id="IPR014719">
    <property type="entry name" value="Ribosomal_bL12_C/ClpS-like"/>
</dbReference>
<dbReference type="Gene3D" id="1.25.40.10">
    <property type="entry name" value="Tetratricopeptide repeat domain"/>
    <property type="match status" value="1"/>
</dbReference>
<dbReference type="SUPFAM" id="SSF54736">
    <property type="entry name" value="ClpS-like"/>
    <property type="match status" value="1"/>
</dbReference>
<dbReference type="InterPro" id="IPR036235">
    <property type="entry name" value="Ribosomal_bL12_oligo_N_sf"/>
</dbReference>
<dbReference type="GO" id="GO:0006412">
    <property type="term" value="P:translation"/>
    <property type="evidence" value="ECO:0007669"/>
    <property type="project" value="InterPro"/>
</dbReference>
<sequence>MSFSTQVASRCARQLSGSVRPSSLRIVTSATHLTARRTPSSRRCESTQATPAAATNPKISQIVDQISTLTLLETADLVSSLKTRLNIPDLPVGGFAMAAGGAPGAAAAVEEEEAAPAAAEKTLFNLKLESFEPTSKPKVIKEIKTMLGLSLVDSKKFVESAPKILKESVPKEEAEKLIETFKAIGAKATMDNTAPLKRPFHTTQIRSAIRPSRKAPSVRKEERRGVPRNELIARGGVKLDRDGFWNSYCTAHVEPTLAEFKQFTRQLYETYKNFIPPGVNLATFASVGEQLIRLSHSQLPSASLVRSISIDVDAVYRISLILADLQKGQFIYQWALTSCAKANSRRALVELVNRYISTEGVDIYQNTECIAKVKDLALKDEFPHAIMLYAKLLIWRGENAEAARLLEQKILPFLQPTRKQPTLWEDIKLLDNFDSPWRMYAVAIEKEQGLAGIQKATRRAAVEFHDPIAMADFAISVLETEAPDKFEVYESYMAAAALGGHTPACFHLANFYYRTSQGEFTTEAERNAKKREEANAARNAFLQRFEPIANWIYTIFNQPMDRKTYRMLAMDWYELAFDKGSNEAGYILAMLFREDGNMEKSREVYNLTAQKGLPTLLSKKGLVEMKEKWEDQTFQPGLPPQLLRLA</sequence>
<dbReference type="EMBL" id="AKCT01000170">
    <property type="protein sequence ID" value="EKV12990.1"/>
    <property type="molecule type" value="Genomic_DNA"/>
</dbReference>
<accession>K9FTN1</accession>
<dbReference type="eggNOG" id="KOG1715">
    <property type="taxonomic scope" value="Eukaryota"/>
</dbReference>
<evidence type="ECO:0000259" key="6">
    <source>
        <dbReference type="Pfam" id="PF16320"/>
    </source>
</evidence>
<feature type="region of interest" description="Disordered" evidence="4">
    <location>
        <begin position="31"/>
        <end position="53"/>
    </location>
</feature>
<evidence type="ECO:0000313" key="8">
    <source>
        <dbReference type="Proteomes" id="UP000009882"/>
    </source>
</evidence>
<dbReference type="OMA" id="NFYYLTS"/>
<reference evidence="8" key="1">
    <citation type="journal article" date="2012" name="BMC Genomics">
        <title>Genome sequence of the necrotrophic fungus Penicillium digitatum, the main postharvest pathogen of citrus.</title>
        <authorList>
            <person name="Marcet-Houben M."/>
            <person name="Ballester A.-R."/>
            <person name="de la Fuente B."/>
            <person name="Harries E."/>
            <person name="Marcos J.F."/>
            <person name="Gonzalez-Candelas L."/>
            <person name="Gabaldon T."/>
        </authorList>
    </citation>
    <scope>NUCLEOTIDE SEQUENCE [LARGE SCALE GENOMIC DNA]</scope>
    <source>
        <strain evidence="8">PHI26 / CECT 20796</strain>
    </source>
</reference>
<organism evidence="7 8">
    <name type="scientific">Penicillium digitatum (strain PHI26 / CECT 20796)</name>
    <name type="common">Green mold</name>
    <dbReference type="NCBI Taxonomy" id="1170229"/>
    <lineage>
        <taxon>Eukaryota</taxon>
        <taxon>Fungi</taxon>
        <taxon>Dikarya</taxon>
        <taxon>Ascomycota</taxon>
        <taxon>Pezizomycotina</taxon>
        <taxon>Eurotiomycetes</taxon>
        <taxon>Eurotiomycetidae</taxon>
        <taxon>Eurotiales</taxon>
        <taxon>Aspergillaceae</taxon>
        <taxon>Penicillium</taxon>
    </lineage>
</organism>
<dbReference type="GO" id="GO:0005762">
    <property type="term" value="C:mitochondrial large ribosomal subunit"/>
    <property type="evidence" value="ECO:0007669"/>
    <property type="project" value="TreeGrafter"/>
</dbReference>
<dbReference type="HOGENOM" id="CLU_028420_0_0_1"/>
<dbReference type="InterPro" id="IPR000206">
    <property type="entry name" value="Ribosomal_bL12"/>
</dbReference>
<dbReference type="GO" id="GO:0003735">
    <property type="term" value="F:structural constituent of ribosome"/>
    <property type="evidence" value="ECO:0007669"/>
    <property type="project" value="InterPro"/>
</dbReference>
<dbReference type="Proteomes" id="UP000009882">
    <property type="component" value="Unassembled WGS sequence"/>
</dbReference>
<dbReference type="SUPFAM" id="SSF81901">
    <property type="entry name" value="HCP-like"/>
    <property type="match status" value="1"/>
</dbReference>
<dbReference type="STRING" id="1170229.K9FTN1"/>